<dbReference type="EMBL" id="DQHO01000026">
    <property type="protein sequence ID" value="HCS93865.1"/>
    <property type="molecule type" value="Genomic_DNA"/>
</dbReference>
<feature type="transmembrane region" description="Helical" evidence="1">
    <location>
        <begin position="89"/>
        <end position="106"/>
    </location>
</feature>
<evidence type="ECO:0000313" key="3">
    <source>
        <dbReference type="Proteomes" id="UP000262195"/>
    </source>
</evidence>
<dbReference type="Pfam" id="PF05437">
    <property type="entry name" value="AzlD"/>
    <property type="match status" value="1"/>
</dbReference>
<dbReference type="STRING" id="1121105.GCA_000421665_01960"/>
<proteinExistence type="predicted"/>
<keyword evidence="1" id="KW-1133">Transmembrane helix</keyword>
<organism evidence="2 3">
    <name type="scientific">Bavariicoccus seileri</name>
    <dbReference type="NCBI Taxonomy" id="549685"/>
    <lineage>
        <taxon>Bacteria</taxon>
        <taxon>Bacillati</taxon>
        <taxon>Bacillota</taxon>
        <taxon>Bacilli</taxon>
        <taxon>Lactobacillales</taxon>
        <taxon>Enterococcaceae</taxon>
        <taxon>Bavariicoccus</taxon>
    </lineage>
</organism>
<dbReference type="AlphaFoldDB" id="A0A3D4S4T7"/>
<dbReference type="PIRSF" id="PIRSF003203">
    <property type="entry name" value="AzlD"/>
    <property type="match status" value="1"/>
</dbReference>
<keyword evidence="1" id="KW-0812">Transmembrane</keyword>
<name>A0A3D4S4T7_9ENTE</name>
<dbReference type="RefSeq" id="WP_022797207.1">
    <property type="nucleotide sequence ID" value="NZ_JBQDSL010000032.1"/>
</dbReference>
<evidence type="ECO:0000256" key="1">
    <source>
        <dbReference type="SAM" id="Phobius"/>
    </source>
</evidence>
<comment type="caution">
    <text evidence="2">The sequence shown here is derived from an EMBL/GenBank/DDBJ whole genome shotgun (WGS) entry which is preliminary data.</text>
</comment>
<reference evidence="2 3" key="1">
    <citation type="journal article" date="2018" name="Nat. Biotechnol.">
        <title>A standardized bacterial taxonomy based on genome phylogeny substantially revises the tree of life.</title>
        <authorList>
            <person name="Parks D.H."/>
            <person name="Chuvochina M."/>
            <person name="Waite D.W."/>
            <person name="Rinke C."/>
            <person name="Skarshewski A."/>
            <person name="Chaumeil P.A."/>
            <person name="Hugenholtz P."/>
        </authorList>
    </citation>
    <scope>NUCLEOTIDE SEQUENCE [LARGE SCALE GENOMIC DNA]</scope>
    <source>
        <strain evidence="2">UBA11306</strain>
    </source>
</reference>
<gene>
    <name evidence="2" type="ORF">DIW15_04065</name>
</gene>
<evidence type="ECO:0000313" key="2">
    <source>
        <dbReference type="EMBL" id="HCS93865.1"/>
    </source>
</evidence>
<dbReference type="Proteomes" id="UP000262195">
    <property type="component" value="Unassembled WGS sequence"/>
</dbReference>
<protein>
    <submittedName>
        <fullName evidence="2">Branched-chain amino acid transporter AzlD</fullName>
    </submittedName>
</protein>
<feature type="transmembrane region" description="Helical" evidence="1">
    <location>
        <begin position="7"/>
        <end position="28"/>
    </location>
</feature>
<accession>A0A3D4S4T7</accession>
<feature type="transmembrane region" description="Helical" evidence="1">
    <location>
        <begin position="40"/>
        <end position="58"/>
    </location>
</feature>
<sequence length="107" mass="12183">MSVKQSILIIGVISLVTIFMRIMPFVLFRSPEQTPGWVKYLGRVLPSAIIGLLVVYCFKDVSFTTNYYGIPEIIASILVIISYKKFHKIFVSLGLGTVTYMLWINLF</sequence>
<keyword evidence="1" id="KW-0472">Membrane</keyword>
<dbReference type="InterPro" id="IPR008407">
    <property type="entry name" value="Brnchd-chn_aa_trnsp_AzlD"/>
</dbReference>